<dbReference type="Proteomes" id="UP000009131">
    <property type="component" value="Unassembled WGS sequence"/>
</dbReference>
<reference evidence="3 4" key="1">
    <citation type="journal article" date="2011" name="J. Gen. Appl. Microbiol.">
        <title>Draft genome sequencing of the enigmatic basidiomycete Mixia osmundae.</title>
        <authorList>
            <person name="Nishida H."/>
            <person name="Nagatsuka Y."/>
            <person name="Sugiyama J."/>
        </authorList>
    </citation>
    <scope>NUCLEOTIDE SEQUENCE [LARGE SCALE GENOMIC DNA]</scope>
    <source>
        <strain evidence="4">CBS 9802 / IAM 14324 / JCM 22182 / KY 12970</strain>
    </source>
</reference>
<dbReference type="InParanoid" id="G7E0T3"/>
<comment type="caution">
    <text evidence="3">The sequence shown here is derived from an EMBL/GenBank/DDBJ whole genome shotgun (WGS) entry which is preliminary data.</text>
</comment>
<protein>
    <submittedName>
        <fullName evidence="3">Uncharacterized protein</fullName>
    </submittedName>
</protein>
<dbReference type="eggNOG" id="ENOG502SFX4">
    <property type="taxonomic scope" value="Eukaryota"/>
</dbReference>
<keyword evidence="2" id="KW-0472">Membrane</keyword>
<evidence type="ECO:0000256" key="1">
    <source>
        <dbReference type="SAM" id="MobiDB-lite"/>
    </source>
</evidence>
<feature type="compositionally biased region" description="Basic and acidic residues" evidence="1">
    <location>
        <begin position="216"/>
        <end position="227"/>
    </location>
</feature>
<dbReference type="HOGENOM" id="CLU_406568_0_0_1"/>
<gene>
    <name evidence="3" type="primary">Mo03110</name>
    <name evidence="3" type="ORF">E5Q_03110</name>
</gene>
<dbReference type="RefSeq" id="XP_014568059.1">
    <property type="nucleotide sequence ID" value="XM_014712573.1"/>
</dbReference>
<accession>G7E0T3</accession>
<evidence type="ECO:0000313" key="3">
    <source>
        <dbReference type="EMBL" id="GAA96443.1"/>
    </source>
</evidence>
<feature type="compositionally biased region" description="Acidic residues" evidence="1">
    <location>
        <begin position="228"/>
        <end position="241"/>
    </location>
</feature>
<proteinExistence type="predicted"/>
<name>G7E0T3_MIXOS</name>
<feature type="region of interest" description="Disordered" evidence="1">
    <location>
        <begin position="139"/>
        <end position="160"/>
    </location>
</feature>
<organism evidence="3 4">
    <name type="scientific">Mixia osmundae (strain CBS 9802 / IAM 14324 / JCM 22182 / KY 12970)</name>
    <dbReference type="NCBI Taxonomy" id="764103"/>
    <lineage>
        <taxon>Eukaryota</taxon>
        <taxon>Fungi</taxon>
        <taxon>Dikarya</taxon>
        <taxon>Basidiomycota</taxon>
        <taxon>Pucciniomycotina</taxon>
        <taxon>Mixiomycetes</taxon>
        <taxon>Mixiales</taxon>
        <taxon>Mixiaceae</taxon>
        <taxon>Mixia</taxon>
    </lineage>
</organism>
<evidence type="ECO:0000256" key="2">
    <source>
        <dbReference type="SAM" id="Phobius"/>
    </source>
</evidence>
<dbReference type="AlphaFoldDB" id="G7E0T3"/>
<dbReference type="EMBL" id="BABT02000090">
    <property type="protein sequence ID" value="GAA96443.1"/>
    <property type="molecule type" value="Genomic_DNA"/>
</dbReference>
<evidence type="ECO:0000313" key="4">
    <source>
        <dbReference type="Proteomes" id="UP000009131"/>
    </source>
</evidence>
<reference evidence="3 4" key="2">
    <citation type="journal article" date="2012" name="Open Biol.">
        <title>Characteristics of nucleosomes and linker DNA regions on the genome of the basidiomycete Mixia osmundae revealed by mono- and dinucleosome mapping.</title>
        <authorList>
            <person name="Nishida H."/>
            <person name="Kondo S."/>
            <person name="Matsumoto T."/>
            <person name="Suzuki Y."/>
            <person name="Yoshikawa H."/>
            <person name="Taylor T.D."/>
            <person name="Sugiyama J."/>
        </authorList>
    </citation>
    <scope>NUCLEOTIDE SEQUENCE [LARGE SCALE GENOMIC DNA]</scope>
    <source>
        <strain evidence="4">CBS 9802 / IAM 14324 / JCM 22182 / KY 12970</strain>
    </source>
</reference>
<keyword evidence="2" id="KW-1133">Transmembrane helix</keyword>
<dbReference type="STRING" id="764103.G7E0T3"/>
<feature type="transmembrane region" description="Helical" evidence="2">
    <location>
        <begin position="653"/>
        <end position="674"/>
    </location>
</feature>
<feature type="transmembrane region" description="Helical" evidence="2">
    <location>
        <begin position="554"/>
        <end position="574"/>
    </location>
</feature>
<keyword evidence="2" id="KW-0812">Transmembrane</keyword>
<keyword evidence="4" id="KW-1185">Reference proteome</keyword>
<feature type="region of interest" description="Disordered" evidence="1">
    <location>
        <begin position="216"/>
        <end position="241"/>
    </location>
</feature>
<dbReference type="OrthoDB" id="3251367at2759"/>
<sequence length="676" mass="74035">MATSCYPPSLSSLASVSSHAYSDDAQSVIQLNSKAASSMGRRDTSIERELLDSAFDERLLDLKANQLSPTRKLRQVQSFDVLSPAIRSTQFGQSNRQPTSSTLASTMTASGSFYTALQGGSSADEASLPSSIYATPASAIRPSHHAGPDPRTESPSRLQRRSLSVELVDAHHEIGRSSTLKRWQAHESPIVTDESLKHRPSYAEMIAKREEQVRQRYREAQAAKGAEEVDDAPDQSEDSSADVDLDFDWERPAWQNSVHRSSGSVRAGEVFSSARTLAPGPRMSKRYSRSSVELGRMYSSSSRGTIRPSPARTRTSSHDFAVLLERAPSQCSRWTDHSRSSTGWSVNRTAPLSDQWPARDSVDYVSEHPHIARKASSTFSLRKVFTARPRETGSGPATPTLTSGWQADMHEHHTVHFIEGSVAASTPTLTFSDDTFAAPQPAYAKVPAFSPFNSPRLSNGPSPRLCPETPASYIAASPRLQSETGKQYGLGLSIPSSLQSPSLASQAGLLSPVQAQVPSADLATPLLATRNSSQWTRTTHTPLRIVEDTLPAKLLFWTGFFLGPWTWAIGGWYLRNDGEMRNWQGAICRCVADEEACQLDAHHDLKLLGVQMSEHGYREDAKHQLSHSDYARWLDVGETRKPGPVFWVRANRAAASLSLLAVLGVVIYTIRLAIVG</sequence>